<dbReference type="EMBL" id="BARS01017489">
    <property type="protein sequence ID" value="GAF98244.1"/>
    <property type="molecule type" value="Genomic_DNA"/>
</dbReference>
<evidence type="ECO:0000256" key="7">
    <source>
        <dbReference type="SAM" id="Phobius"/>
    </source>
</evidence>
<organism evidence="8">
    <name type="scientific">marine sediment metagenome</name>
    <dbReference type="NCBI Taxonomy" id="412755"/>
    <lineage>
        <taxon>unclassified sequences</taxon>
        <taxon>metagenomes</taxon>
        <taxon>ecological metagenomes</taxon>
    </lineage>
</organism>
<protein>
    <recommendedName>
        <fullName evidence="9">Rod shape-determining protein MreD</fullName>
    </recommendedName>
</protein>
<accession>X0TY68</accession>
<feature type="transmembrane region" description="Helical" evidence="7">
    <location>
        <begin position="35"/>
        <end position="62"/>
    </location>
</feature>
<evidence type="ECO:0000256" key="6">
    <source>
        <dbReference type="ARBA" id="ARBA00023136"/>
    </source>
</evidence>
<keyword evidence="3 7" id="KW-0812">Transmembrane</keyword>
<evidence type="ECO:0000313" key="8">
    <source>
        <dbReference type="EMBL" id="GAF98244.1"/>
    </source>
</evidence>
<comment type="caution">
    <text evidence="8">The sequence shown here is derived from an EMBL/GenBank/DDBJ whole genome shotgun (WGS) entry which is preliminary data.</text>
</comment>
<name>X0TY68_9ZZZZ</name>
<evidence type="ECO:0008006" key="9">
    <source>
        <dbReference type="Google" id="ProtNLM"/>
    </source>
</evidence>
<feature type="transmembrane region" description="Helical" evidence="7">
    <location>
        <begin position="6"/>
        <end position="28"/>
    </location>
</feature>
<feature type="transmembrane region" description="Helical" evidence="7">
    <location>
        <begin position="134"/>
        <end position="154"/>
    </location>
</feature>
<evidence type="ECO:0000256" key="3">
    <source>
        <dbReference type="ARBA" id="ARBA00022692"/>
    </source>
</evidence>
<evidence type="ECO:0000256" key="1">
    <source>
        <dbReference type="ARBA" id="ARBA00004651"/>
    </source>
</evidence>
<keyword evidence="5 7" id="KW-1133">Transmembrane helix</keyword>
<dbReference type="GO" id="GO:0008360">
    <property type="term" value="P:regulation of cell shape"/>
    <property type="evidence" value="ECO:0007669"/>
    <property type="project" value="UniProtKB-KW"/>
</dbReference>
<dbReference type="AlphaFoldDB" id="X0TY68"/>
<reference evidence="8" key="1">
    <citation type="journal article" date="2014" name="Front. Microbiol.">
        <title>High frequency of phylogenetically diverse reductive dehalogenase-homologous genes in deep subseafloor sedimentary metagenomes.</title>
        <authorList>
            <person name="Kawai M."/>
            <person name="Futagami T."/>
            <person name="Toyoda A."/>
            <person name="Takaki Y."/>
            <person name="Nishi S."/>
            <person name="Hori S."/>
            <person name="Arai W."/>
            <person name="Tsubouchi T."/>
            <person name="Morono Y."/>
            <person name="Uchiyama I."/>
            <person name="Ito T."/>
            <person name="Fujiyama A."/>
            <person name="Inagaki F."/>
            <person name="Takami H."/>
        </authorList>
    </citation>
    <scope>NUCLEOTIDE SEQUENCE</scope>
    <source>
        <strain evidence="8">Expedition CK06-06</strain>
    </source>
</reference>
<keyword evidence="6 7" id="KW-0472">Membrane</keyword>
<evidence type="ECO:0000256" key="4">
    <source>
        <dbReference type="ARBA" id="ARBA00022960"/>
    </source>
</evidence>
<keyword evidence="4" id="KW-0133">Cell shape</keyword>
<proteinExistence type="predicted"/>
<gene>
    <name evidence="8" type="ORF">S01H1_28602</name>
</gene>
<evidence type="ECO:0000256" key="2">
    <source>
        <dbReference type="ARBA" id="ARBA00022475"/>
    </source>
</evidence>
<dbReference type="NCBIfam" id="TIGR03426">
    <property type="entry name" value="shape_MreD"/>
    <property type="match status" value="1"/>
</dbReference>
<feature type="transmembrane region" description="Helical" evidence="7">
    <location>
        <begin position="101"/>
        <end position="122"/>
    </location>
</feature>
<keyword evidence="2" id="KW-1003">Cell membrane</keyword>
<feature type="transmembrane region" description="Helical" evidence="7">
    <location>
        <begin position="68"/>
        <end position="89"/>
    </location>
</feature>
<dbReference type="GO" id="GO:0005886">
    <property type="term" value="C:plasma membrane"/>
    <property type="evidence" value="ECO:0007669"/>
    <property type="project" value="UniProtKB-SubCell"/>
</dbReference>
<comment type="subcellular location">
    <subcellularLocation>
        <location evidence="1">Cell membrane</location>
        <topology evidence="1">Multi-pass membrane protein</topology>
    </subcellularLocation>
</comment>
<dbReference type="InterPro" id="IPR007227">
    <property type="entry name" value="Cell_shape_determining_MreD"/>
</dbReference>
<sequence length="163" mass="17978">MIGKIAGFAALVILAVIFQTFFASLISIEKVMPDIFVILVVYLTLTKSLTHGAIFGFISGIAESSSDPYLFGLSALLKVLLALIVFVFSTRLRLESNFARVVVVFISVVAHNTFYYLIAFGLDIQLVMYSTMKYALLDAVYSAVIAVILVYLSVRKLTLKFEA</sequence>
<evidence type="ECO:0000256" key="5">
    <source>
        <dbReference type="ARBA" id="ARBA00022989"/>
    </source>
</evidence>